<dbReference type="Proteomes" id="UP001178461">
    <property type="component" value="Chromosome 3"/>
</dbReference>
<dbReference type="CDD" id="cd17736">
    <property type="entry name" value="BRCT_microcephalin_rpt2"/>
    <property type="match status" value="1"/>
</dbReference>
<feature type="region of interest" description="Disordered" evidence="1">
    <location>
        <begin position="1"/>
        <end position="26"/>
    </location>
</feature>
<feature type="compositionally biased region" description="Basic and acidic residues" evidence="1">
    <location>
        <begin position="1"/>
        <end position="18"/>
    </location>
</feature>
<dbReference type="Pfam" id="PF16589">
    <property type="entry name" value="BRCT_2"/>
    <property type="match status" value="1"/>
</dbReference>
<dbReference type="CDD" id="cd17716">
    <property type="entry name" value="BRCT_microcephalin_rpt1"/>
    <property type="match status" value="1"/>
</dbReference>
<dbReference type="PANTHER" id="PTHR14625">
    <property type="entry name" value="MICROCEPHALIN"/>
    <property type="match status" value="1"/>
</dbReference>
<dbReference type="AlphaFoldDB" id="A0AA35P222"/>
<gene>
    <name evidence="3" type="ORF">PODLI_1B043458</name>
</gene>
<feature type="region of interest" description="Disordered" evidence="1">
    <location>
        <begin position="303"/>
        <end position="346"/>
    </location>
</feature>
<dbReference type="Gene3D" id="3.40.50.10190">
    <property type="entry name" value="BRCT domain"/>
    <property type="match status" value="3"/>
</dbReference>
<dbReference type="SUPFAM" id="SSF52113">
    <property type="entry name" value="BRCT domain"/>
    <property type="match status" value="3"/>
</dbReference>
<feature type="compositionally biased region" description="Low complexity" evidence="1">
    <location>
        <begin position="251"/>
        <end position="261"/>
    </location>
</feature>
<evidence type="ECO:0000259" key="2">
    <source>
        <dbReference type="PROSITE" id="PS50172"/>
    </source>
</evidence>
<protein>
    <submittedName>
        <fullName evidence="3">Microcephalin</fullName>
    </submittedName>
</protein>
<dbReference type="PANTHER" id="PTHR14625:SF3">
    <property type="entry name" value="MICROCEPHALIN"/>
    <property type="match status" value="1"/>
</dbReference>
<dbReference type="InterPro" id="IPR001357">
    <property type="entry name" value="BRCT_dom"/>
</dbReference>
<accession>A0AA35P222</accession>
<dbReference type="PROSITE" id="PS50172">
    <property type="entry name" value="BRCT"/>
    <property type="match status" value="3"/>
</dbReference>
<dbReference type="InterPro" id="IPR022047">
    <property type="entry name" value="Microcephalin-like"/>
</dbReference>
<feature type="compositionally biased region" description="Basic residues" evidence="1">
    <location>
        <begin position="438"/>
        <end position="447"/>
    </location>
</feature>
<reference evidence="3" key="1">
    <citation type="submission" date="2022-12" db="EMBL/GenBank/DDBJ databases">
        <authorList>
            <person name="Alioto T."/>
            <person name="Alioto T."/>
            <person name="Gomez Garrido J."/>
        </authorList>
    </citation>
    <scope>NUCLEOTIDE SEQUENCE</scope>
</reference>
<dbReference type="InterPro" id="IPR036420">
    <property type="entry name" value="BRCT_dom_sf"/>
</dbReference>
<evidence type="ECO:0000313" key="4">
    <source>
        <dbReference type="Proteomes" id="UP001178461"/>
    </source>
</evidence>
<dbReference type="CDD" id="cd17751">
    <property type="entry name" value="BRCT_microcephalin_rpt3"/>
    <property type="match status" value="1"/>
</dbReference>
<name>A0AA35P222_9SAUR</name>
<feature type="domain" description="BRCT" evidence="2">
    <location>
        <begin position="59"/>
        <end position="151"/>
    </location>
</feature>
<feature type="domain" description="BRCT" evidence="2">
    <location>
        <begin position="741"/>
        <end position="823"/>
    </location>
</feature>
<dbReference type="Pfam" id="PF12738">
    <property type="entry name" value="PTCB-BRCT"/>
    <property type="match status" value="1"/>
</dbReference>
<feature type="region of interest" description="Disordered" evidence="1">
    <location>
        <begin position="431"/>
        <end position="453"/>
    </location>
</feature>
<proteinExistence type="predicted"/>
<feature type="region of interest" description="Disordered" evidence="1">
    <location>
        <begin position="241"/>
        <end position="264"/>
    </location>
</feature>
<feature type="compositionally biased region" description="Basic and acidic residues" evidence="1">
    <location>
        <begin position="331"/>
        <end position="346"/>
    </location>
</feature>
<keyword evidence="4" id="KW-1185">Reference proteome</keyword>
<dbReference type="GO" id="GO:0000278">
    <property type="term" value="P:mitotic cell cycle"/>
    <property type="evidence" value="ECO:0007669"/>
    <property type="project" value="TreeGrafter"/>
</dbReference>
<feature type="region of interest" description="Disordered" evidence="1">
    <location>
        <begin position="564"/>
        <end position="592"/>
    </location>
</feature>
<dbReference type="EMBL" id="OX395128">
    <property type="protein sequence ID" value="CAI5769463.1"/>
    <property type="molecule type" value="Genomic_DNA"/>
</dbReference>
<evidence type="ECO:0000256" key="1">
    <source>
        <dbReference type="SAM" id="MobiDB-lite"/>
    </source>
</evidence>
<feature type="domain" description="BRCT" evidence="2">
    <location>
        <begin position="640"/>
        <end position="720"/>
    </location>
</feature>
<dbReference type="FunFam" id="3.40.50.10190:FF:000047">
    <property type="entry name" value="Microcephalin"/>
    <property type="match status" value="1"/>
</dbReference>
<dbReference type="SMART" id="SM00292">
    <property type="entry name" value="BRCT"/>
    <property type="match status" value="3"/>
</dbReference>
<organism evidence="3 4">
    <name type="scientific">Podarcis lilfordi</name>
    <name type="common">Lilford's wall lizard</name>
    <dbReference type="NCBI Taxonomy" id="74358"/>
    <lineage>
        <taxon>Eukaryota</taxon>
        <taxon>Metazoa</taxon>
        <taxon>Chordata</taxon>
        <taxon>Craniata</taxon>
        <taxon>Vertebrata</taxon>
        <taxon>Euteleostomi</taxon>
        <taxon>Lepidosauria</taxon>
        <taxon>Squamata</taxon>
        <taxon>Bifurcata</taxon>
        <taxon>Unidentata</taxon>
        <taxon>Episquamata</taxon>
        <taxon>Laterata</taxon>
        <taxon>Lacertibaenia</taxon>
        <taxon>Lacertidae</taxon>
        <taxon>Podarcis</taxon>
    </lineage>
</organism>
<sequence>MVFVKQERDRKREWEGGNRKRGTRERHAQCACPFSRRRFLLNGTVAPFLMELTDVPPRCARPVLTGVVAYVEVWSSSRTENYSKSFTQQLIDMGAKVSKTLNKQVTHVIFKEGLSSTWNRAQKAGIKLVSVLWVEKCREAGAHVDESLYPAINTNEGLPQFFKKHKCMQPKDVVRKAPENDKRLQKRIDVLTKELAIQKAATETDAPVLLFKDDGSLVYSPASKIKYQCRAMEKRIKEMKEKRENLSPTASQMSQGSDSSSNPAMCESILVSTSSACALSSGESSDHLNSSFTNLLGNSKSKKLEKESSKCVPEAEGAREVLGSSPVYAGDSKDTTPKESSGEHLRNTFCLEDGLLPTVAKAEMSSAEKHSEMKDCFTAKTGSHLFQTNNDYRLSSEKLDHLEFAESSSSCHINSESELPSVNQSLSLVTTECSSTGRKPRKPRRRSSIGLNTSVIRESDSQNDFLKSVLTPVKCAKDQDTSFEDYFSPSNGNKHKSRVSLPFQCLQKSQSPEPVLQGSSKTTAVCSKKRKRVAEINENTTSSDCMLSVLPWSKESETLKCMSKRTKGDTEETPDCLPKPSIQEKNSTPNINRCFPTSGGDNLSMDEVKDGSCEFLCDQVNEPSEKLMSTGRLKKPSRTLVMTSMPSEKQNVVVQVVKKLGGFLFSDEVCDNTSHVIAGSSRRTLNILMGIARGCWILCYEWVLWSLEYGHWMSEEPYELSVDFPAAPICRFQRYLPNREVHQKLFSNHPAMFISPASQPPYKKLCELVQLCGGKVCKTPRQAKICIGEYRVRNNMDIQCLSEKWILDSVTQNKICPPENYKFQSK</sequence>
<evidence type="ECO:0000313" key="3">
    <source>
        <dbReference type="EMBL" id="CAI5769463.1"/>
    </source>
</evidence>